<dbReference type="Pfam" id="PF07589">
    <property type="entry name" value="PEP-CTERM"/>
    <property type="match status" value="1"/>
</dbReference>
<evidence type="ECO:0000313" key="4">
    <source>
        <dbReference type="Proteomes" id="UP000630923"/>
    </source>
</evidence>
<dbReference type="EMBL" id="BNCI01000001">
    <property type="protein sequence ID" value="GHF12269.1"/>
    <property type="molecule type" value="Genomic_DNA"/>
</dbReference>
<reference evidence="3" key="2">
    <citation type="submission" date="2020-09" db="EMBL/GenBank/DDBJ databases">
        <authorList>
            <person name="Sun Q."/>
            <person name="Kim S."/>
        </authorList>
    </citation>
    <scope>NUCLEOTIDE SEQUENCE</scope>
    <source>
        <strain evidence="3">KCTC 42590</strain>
    </source>
</reference>
<keyword evidence="4" id="KW-1185">Reference proteome</keyword>
<protein>
    <recommendedName>
        <fullName evidence="2">Ice-binding protein C-terminal domain-containing protein</fullName>
    </recommendedName>
</protein>
<organism evidence="3 4">
    <name type="scientific">Kordiimonas sediminis</name>
    <dbReference type="NCBI Taxonomy" id="1735581"/>
    <lineage>
        <taxon>Bacteria</taxon>
        <taxon>Pseudomonadati</taxon>
        <taxon>Pseudomonadota</taxon>
        <taxon>Alphaproteobacteria</taxon>
        <taxon>Kordiimonadales</taxon>
        <taxon>Kordiimonadaceae</taxon>
        <taxon>Kordiimonas</taxon>
    </lineage>
</organism>
<sequence length="227" mass="24430">MRKLISAAVLALGFAMPSQAAVTFDFINDDPNGADAPGAWNNKNERAEMDGTILEFDGIYIEFSASSTYGDGYAYFDSGNAGLGVCSNIGDRTDFFGNVVSNQCVPGSDDNLTQGENLTLTFWYDAAGTQAAELQLYDIVFRNAAHEVITDYNFNVNGSDMAMGGYDSGSVNHSYTFAYANQNANQYYISSISAISAVPEPATWLMLILGFGMVGVATRRRNKIALA</sequence>
<dbReference type="AlphaFoldDB" id="A0A919AJZ1"/>
<feature type="chain" id="PRO_5038023741" description="Ice-binding protein C-terminal domain-containing protein" evidence="1">
    <location>
        <begin position="21"/>
        <end position="227"/>
    </location>
</feature>
<reference evidence="3" key="1">
    <citation type="journal article" date="2014" name="Int. J. Syst. Evol. Microbiol.">
        <title>Complete genome sequence of Corynebacterium casei LMG S-19264T (=DSM 44701T), isolated from a smear-ripened cheese.</title>
        <authorList>
            <consortium name="US DOE Joint Genome Institute (JGI-PGF)"/>
            <person name="Walter F."/>
            <person name="Albersmeier A."/>
            <person name="Kalinowski J."/>
            <person name="Ruckert C."/>
        </authorList>
    </citation>
    <scope>NUCLEOTIDE SEQUENCE</scope>
    <source>
        <strain evidence="3">KCTC 42590</strain>
    </source>
</reference>
<evidence type="ECO:0000256" key="1">
    <source>
        <dbReference type="SAM" id="SignalP"/>
    </source>
</evidence>
<dbReference type="NCBIfam" id="TIGR02595">
    <property type="entry name" value="PEP_CTERM"/>
    <property type="match status" value="1"/>
</dbReference>
<evidence type="ECO:0000313" key="3">
    <source>
        <dbReference type="EMBL" id="GHF12269.1"/>
    </source>
</evidence>
<name>A0A919AJZ1_9PROT</name>
<accession>A0A919AJZ1</accession>
<proteinExistence type="predicted"/>
<dbReference type="RefSeq" id="WP_191249771.1">
    <property type="nucleotide sequence ID" value="NZ_BNCI01000001.1"/>
</dbReference>
<gene>
    <name evidence="3" type="ORF">GCM10017044_02750</name>
</gene>
<evidence type="ECO:0000259" key="2">
    <source>
        <dbReference type="Pfam" id="PF07589"/>
    </source>
</evidence>
<dbReference type="NCBIfam" id="NF035944">
    <property type="entry name" value="PEPxxWA-CTERM"/>
    <property type="match status" value="1"/>
</dbReference>
<dbReference type="InterPro" id="IPR013424">
    <property type="entry name" value="Ice-binding_C"/>
</dbReference>
<keyword evidence="1" id="KW-0732">Signal</keyword>
<feature type="domain" description="Ice-binding protein C-terminal" evidence="2">
    <location>
        <begin position="197"/>
        <end position="221"/>
    </location>
</feature>
<feature type="signal peptide" evidence="1">
    <location>
        <begin position="1"/>
        <end position="20"/>
    </location>
</feature>
<comment type="caution">
    <text evidence="3">The sequence shown here is derived from an EMBL/GenBank/DDBJ whole genome shotgun (WGS) entry which is preliminary data.</text>
</comment>
<dbReference type="Proteomes" id="UP000630923">
    <property type="component" value="Unassembled WGS sequence"/>
</dbReference>